<gene>
    <name evidence="2" type="ORF">SAMN05421853_103105</name>
</gene>
<dbReference type="SUPFAM" id="SSF51294">
    <property type="entry name" value="Hedgehog/intein (Hint) domain"/>
    <property type="match status" value="1"/>
</dbReference>
<proteinExistence type="predicted"/>
<feature type="domain" description="Hedgehog/Intein (Hint)" evidence="1">
    <location>
        <begin position="29"/>
        <end position="161"/>
    </location>
</feature>
<dbReference type="Pfam" id="PF13403">
    <property type="entry name" value="Hint_2"/>
    <property type="match status" value="1"/>
</dbReference>
<evidence type="ECO:0000313" key="3">
    <source>
        <dbReference type="Proteomes" id="UP000243106"/>
    </source>
</evidence>
<dbReference type="RefSeq" id="WP_093009830.1">
    <property type="nucleotide sequence ID" value="NZ_FOXV01000003.1"/>
</dbReference>
<dbReference type="EMBL" id="FOXV01000003">
    <property type="protein sequence ID" value="SFQ26230.1"/>
    <property type="molecule type" value="Genomic_DNA"/>
</dbReference>
<accession>A0A1I5X2R8</accession>
<sequence length="168" mass="18229">MEPKTVRRADGGFAPPRPNSIHNLGHNALVAGTSVLTLDGDLPVEMLSPGDRIITRDRGLVVLDDLRIFRGEARLVSVRAGTLGHLRPDTDILLPATQEVLIRDWRAAALYGRPQAMVAAERLVDGEFVRDLGAREVTLAALIFEEPHVIYADGLELASAVRDPARVG</sequence>
<dbReference type="AlphaFoldDB" id="A0A1I5X2R8"/>
<evidence type="ECO:0000259" key="1">
    <source>
        <dbReference type="Pfam" id="PF13403"/>
    </source>
</evidence>
<protein>
    <submittedName>
        <fullName evidence="2">Hint domain-containing protein</fullName>
    </submittedName>
</protein>
<dbReference type="STRING" id="93684.SAMN05421853_103105"/>
<keyword evidence="3" id="KW-1185">Reference proteome</keyword>
<reference evidence="3" key="1">
    <citation type="submission" date="2016-10" db="EMBL/GenBank/DDBJ databases">
        <authorList>
            <person name="Varghese N."/>
            <person name="Submissions S."/>
        </authorList>
    </citation>
    <scope>NUCLEOTIDE SEQUENCE [LARGE SCALE GENOMIC DNA]</scope>
    <source>
        <strain evidence="3">JCM 10271</strain>
    </source>
</reference>
<name>A0A1I5X2R8_9RHOB</name>
<evidence type="ECO:0000313" key="2">
    <source>
        <dbReference type="EMBL" id="SFQ26230.1"/>
    </source>
</evidence>
<dbReference type="InterPro" id="IPR036844">
    <property type="entry name" value="Hint_dom_sf"/>
</dbReference>
<organism evidence="2 3">
    <name type="scientific">Roseivivax halotolerans</name>
    <dbReference type="NCBI Taxonomy" id="93684"/>
    <lineage>
        <taxon>Bacteria</taxon>
        <taxon>Pseudomonadati</taxon>
        <taxon>Pseudomonadota</taxon>
        <taxon>Alphaproteobacteria</taxon>
        <taxon>Rhodobacterales</taxon>
        <taxon>Roseobacteraceae</taxon>
        <taxon>Roseivivax</taxon>
    </lineage>
</organism>
<dbReference type="Proteomes" id="UP000243106">
    <property type="component" value="Unassembled WGS sequence"/>
</dbReference>
<dbReference type="InterPro" id="IPR028992">
    <property type="entry name" value="Hedgehog/Intein_dom"/>
</dbReference>